<accession>A0A813YZP9</accession>
<gene>
    <name evidence="1" type="ORF">OXX778_LOCUS10926</name>
</gene>
<sequence length="161" mass="18403">MPNANIRALIPVVQNQVSFQLPSNGPYQQINYLSHVPSQNSVLNKNEPIIVQALFNNTLVNYMCDSGADITVIDVKTYLLIKRHEPSTILEEYHGGKLYSASGEIKIFETDSDTNLKPIENENYKFGFNNFHKQKNLWCSNLRDGQDTKCANIPNISWWKK</sequence>
<evidence type="ECO:0000313" key="2">
    <source>
        <dbReference type="Proteomes" id="UP000663879"/>
    </source>
</evidence>
<proteinExistence type="predicted"/>
<evidence type="ECO:0000313" key="1">
    <source>
        <dbReference type="EMBL" id="CAF0891319.1"/>
    </source>
</evidence>
<comment type="caution">
    <text evidence="1">The sequence shown here is derived from an EMBL/GenBank/DDBJ whole genome shotgun (WGS) entry which is preliminary data.</text>
</comment>
<dbReference type="AlphaFoldDB" id="A0A813YZP9"/>
<dbReference type="Proteomes" id="UP000663879">
    <property type="component" value="Unassembled WGS sequence"/>
</dbReference>
<dbReference type="EMBL" id="CAJNOC010001789">
    <property type="protein sequence ID" value="CAF0891319.1"/>
    <property type="molecule type" value="Genomic_DNA"/>
</dbReference>
<keyword evidence="2" id="KW-1185">Reference proteome</keyword>
<organism evidence="1 2">
    <name type="scientific">Brachionus calyciflorus</name>
    <dbReference type="NCBI Taxonomy" id="104777"/>
    <lineage>
        <taxon>Eukaryota</taxon>
        <taxon>Metazoa</taxon>
        <taxon>Spiralia</taxon>
        <taxon>Gnathifera</taxon>
        <taxon>Rotifera</taxon>
        <taxon>Eurotatoria</taxon>
        <taxon>Monogononta</taxon>
        <taxon>Pseudotrocha</taxon>
        <taxon>Ploima</taxon>
        <taxon>Brachionidae</taxon>
        <taxon>Brachionus</taxon>
    </lineage>
</organism>
<protein>
    <recommendedName>
        <fullName evidence="3">Peptidase A2 domain-containing protein</fullName>
    </recommendedName>
</protein>
<name>A0A813YZP9_9BILA</name>
<reference evidence="1" key="1">
    <citation type="submission" date="2021-02" db="EMBL/GenBank/DDBJ databases">
        <authorList>
            <person name="Nowell W R."/>
        </authorList>
    </citation>
    <scope>NUCLEOTIDE SEQUENCE</scope>
    <source>
        <strain evidence="1">Ploen Becks lab</strain>
    </source>
</reference>
<evidence type="ECO:0008006" key="3">
    <source>
        <dbReference type="Google" id="ProtNLM"/>
    </source>
</evidence>
<dbReference type="OrthoDB" id="10224775at2759"/>